<dbReference type="RefSeq" id="XP_009169017.1">
    <property type="nucleotide sequence ID" value="XM_009170753.1"/>
</dbReference>
<dbReference type="GeneID" id="20319866"/>
<name>A0A074ZNA4_OPIVI</name>
<dbReference type="OrthoDB" id="10036512at2759"/>
<dbReference type="CTD" id="20319866"/>
<proteinExistence type="predicted"/>
<accession>A0A074ZNA4</accession>
<evidence type="ECO:0008006" key="4">
    <source>
        <dbReference type="Google" id="ProtNLM"/>
    </source>
</evidence>
<evidence type="ECO:0000313" key="2">
    <source>
        <dbReference type="EMBL" id="KER27217.1"/>
    </source>
</evidence>
<dbReference type="EMBL" id="KL596728">
    <property type="protein sequence ID" value="KER27217.1"/>
    <property type="molecule type" value="Genomic_DNA"/>
</dbReference>
<reference evidence="2 3" key="1">
    <citation type="submission" date="2013-11" db="EMBL/GenBank/DDBJ databases">
        <title>Opisthorchis viverrini - life in the bile duct.</title>
        <authorList>
            <person name="Young N.D."/>
            <person name="Nagarajan N."/>
            <person name="Lin S.J."/>
            <person name="Korhonen P.K."/>
            <person name="Jex A.R."/>
            <person name="Hall R.S."/>
            <person name="Safavi-Hemami H."/>
            <person name="Kaewkong W."/>
            <person name="Bertrand D."/>
            <person name="Gao S."/>
            <person name="Seet Q."/>
            <person name="Wongkham S."/>
            <person name="Teh B.T."/>
            <person name="Wongkham C."/>
            <person name="Intapan P.M."/>
            <person name="Maleewong W."/>
            <person name="Yang X."/>
            <person name="Hu M."/>
            <person name="Wang Z."/>
            <person name="Hofmann A."/>
            <person name="Sternberg P.W."/>
            <person name="Tan P."/>
            <person name="Wang J."/>
            <person name="Gasser R.B."/>
        </authorList>
    </citation>
    <scope>NUCLEOTIDE SEQUENCE [LARGE SCALE GENOMIC DNA]</scope>
</reference>
<dbReference type="KEGG" id="ovi:T265_05684"/>
<protein>
    <recommendedName>
        <fullName evidence="4">DUF4218 domain-containing protein</fullName>
    </recommendedName>
</protein>
<feature type="region of interest" description="Disordered" evidence="1">
    <location>
        <begin position="423"/>
        <end position="454"/>
    </location>
</feature>
<dbReference type="AlphaFoldDB" id="A0A074ZNA4"/>
<feature type="region of interest" description="Disordered" evidence="1">
    <location>
        <begin position="316"/>
        <end position="347"/>
    </location>
</feature>
<dbReference type="Proteomes" id="UP000054324">
    <property type="component" value="Unassembled WGS sequence"/>
</dbReference>
<organism evidence="2 3">
    <name type="scientific">Opisthorchis viverrini</name>
    <name type="common">Southeast Asian liver fluke</name>
    <dbReference type="NCBI Taxonomy" id="6198"/>
    <lineage>
        <taxon>Eukaryota</taxon>
        <taxon>Metazoa</taxon>
        <taxon>Spiralia</taxon>
        <taxon>Lophotrochozoa</taxon>
        <taxon>Platyhelminthes</taxon>
        <taxon>Trematoda</taxon>
        <taxon>Digenea</taxon>
        <taxon>Opisthorchiida</taxon>
        <taxon>Opisthorchiata</taxon>
        <taxon>Opisthorchiidae</taxon>
        <taxon>Opisthorchis</taxon>
    </lineage>
</organism>
<feature type="compositionally biased region" description="Polar residues" evidence="1">
    <location>
        <begin position="425"/>
        <end position="441"/>
    </location>
</feature>
<evidence type="ECO:0000313" key="3">
    <source>
        <dbReference type="Proteomes" id="UP000054324"/>
    </source>
</evidence>
<dbReference type="PANTHER" id="PTHR33053">
    <property type="entry name" value="PROTEIN, PUTATIVE-RELATED"/>
    <property type="match status" value="1"/>
</dbReference>
<dbReference type="STRING" id="6198.A0A074ZNA4"/>
<keyword evidence="3" id="KW-1185">Reference proteome</keyword>
<sequence length="454" mass="52165">MDSMLCELTTLYVGILETVRLHSLRYPLISFTAFPQIICTLLVSIFVNDDRPVRIGPAGLNRIDRMIQNIRAHMPVEFPRKCREITLYKQWKATEFRQLLFCIGPIVFKDILPHERYQNFLDLFISLYFLSHRRFSVFRLDYARQLLLVFVNKFQKLYGLQEMVYNVHCLLHLPDDVSSHGPLDNFSAFPYESYMFTLKRLVQSPTYPVRQIYKRLQESASCLTNTPDYHADCDAGLPLKQVSLNKKHFFSLDYKAVRLYIQLPAGSVKLNCEVIRTYGRCQVDCINFSDDFKKARKRERNFQYTSDLETLDVTIELGRNHPRRKNTRERSPSLSISPSPKKPRLMVPQPPLPQLLAGDTPCLVPLNSRVHTSASRTRPVHTQPARLYDAADGAPSATVPFKHRTGDPYVSSFIPTICSFIPNPRNHSTTSAEQTAASENGRNGGRSLIPEDPH</sequence>
<gene>
    <name evidence="2" type="ORF">T265_05684</name>
</gene>
<evidence type="ECO:0000256" key="1">
    <source>
        <dbReference type="SAM" id="MobiDB-lite"/>
    </source>
</evidence>
<dbReference type="PANTHER" id="PTHR33053:SF24">
    <property type="entry name" value="TRANSPOSASE DOMAIN-CONTAINING PROTEIN"/>
    <property type="match status" value="1"/>
</dbReference>